<accession>A0A078B0M8</accession>
<evidence type="ECO:0000256" key="1">
    <source>
        <dbReference type="SAM" id="MobiDB-lite"/>
    </source>
</evidence>
<proteinExistence type="predicted"/>
<dbReference type="AlphaFoldDB" id="A0A078B0M8"/>
<protein>
    <submittedName>
        <fullName evidence="2">Uncharacterized protein</fullName>
    </submittedName>
</protein>
<reference evidence="2 3" key="1">
    <citation type="submission" date="2014-06" db="EMBL/GenBank/DDBJ databases">
        <authorList>
            <person name="Swart Estienne"/>
        </authorList>
    </citation>
    <scope>NUCLEOTIDE SEQUENCE [LARGE SCALE GENOMIC DNA]</scope>
    <source>
        <strain evidence="2 3">130c</strain>
    </source>
</reference>
<feature type="compositionally biased region" description="Basic and acidic residues" evidence="1">
    <location>
        <begin position="49"/>
        <end position="64"/>
    </location>
</feature>
<sequence length="64" mass="7329">MSFKKNILSQSDLLYSPSNLEYMKQSILNTQVETSPIQSVTPKNQRICSVHEKSNEDVISRSQK</sequence>
<dbReference type="Proteomes" id="UP000039865">
    <property type="component" value="Unassembled WGS sequence"/>
</dbReference>
<dbReference type="InParanoid" id="A0A078B0M8"/>
<gene>
    <name evidence="2" type="primary">Contig13522.g14432</name>
    <name evidence="2" type="ORF">STYLEM_15766</name>
</gene>
<dbReference type="EMBL" id="CCKQ01014871">
    <property type="protein sequence ID" value="CDW86668.1"/>
    <property type="molecule type" value="Genomic_DNA"/>
</dbReference>
<organism evidence="2 3">
    <name type="scientific">Stylonychia lemnae</name>
    <name type="common">Ciliate</name>
    <dbReference type="NCBI Taxonomy" id="5949"/>
    <lineage>
        <taxon>Eukaryota</taxon>
        <taxon>Sar</taxon>
        <taxon>Alveolata</taxon>
        <taxon>Ciliophora</taxon>
        <taxon>Intramacronucleata</taxon>
        <taxon>Spirotrichea</taxon>
        <taxon>Stichotrichia</taxon>
        <taxon>Sporadotrichida</taxon>
        <taxon>Oxytrichidae</taxon>
        <taxon>Stylonychinae</taxon>
        <taxon>Stylonychia</taxon>
    </lineage>
</organism>
<feature type="region of interest" description="Disordered" evidence="1">
    <location>
        <begin position="43"/>
        <end position="64"/>
    </location>
</feature>
<keyword evidence="3" id="KW-1185">Reference proteome</keyword>
<evidence type="ECO:0000313" key="3">
    <source>
        <dbReference type="Proteomes" id="UP000039865"/>
    </source>
</evidence>
<name>A0A078B0M8_STYLE</name>
<evidence type="ECO:0000313" key="2">
    <source>
        <dbReference type="EMBL" id="CDW86668.1"/>
    </source>
</evidence>